<dbReference type="InterPro" id="IPR018575">
    <property type="entry name" value="Restrct_endonuc_II_Eco29kI"/>
</dbReference>
<organism evidence="1 2">
    <name type="scientific">Mycobacteroides abscessus</name>
    <dbReference type="NCBI Taxonomy" id="36809"/>
    <lineage>
        <taxon>Bacteria</taxon>
        <taxon>Bacillati</taxon>
        <taxon>Actinomycetota</taxon>
        <taxon>Actinomycetes</taxon>
        <taxon>Mycobacteriales</taxon>
        <taxon>Mycobacteriaceae</taxon>
        <taxon>Mycobacteroides</taxon>
    </lineage>
</organism>
<dbReference type="AlphaFoldDB" id="A0ABD7HHZ6"/>
<dbReference type="EMBL" id="QXBN01000031">
    <property type="protein sequence ID" value="RIT29531.1"/>
    <property type="molecule type" value="Genomic_DNA"/>
</dbReference>
<evidence type="ECO:0000313" key="2">
    <source>
        <dbReference type="Proteomes" id="UP000284557"/>
    </source>
</evidence>
<reference evidence="1 2" key="1">
    <citation type="submission" date="2018-08" db="EMBL/GenBank/DDBJ databases">
        <title>Linezolid Resistance in Mycobacterium abscessus: MIC Distribution and Comprehensive Investigation of Resistance Mechanisms.</title>
        <authorList>
            <person name="Ye M."/>
            <person name="Xu L."/>
            <person name="Zou Y."/>
            <person name="Li B."/>
            <person name="Guo Q."/>
            <person name="Zhang Y."/>
            <person name="Zhan M."/>
            <person name="Xu B."/>
            <person name="Yu F."/>
            <person name="Zhang Z."/>
            <person name="Chu H."/>
        </authorList>
    </citation>
    <scope>NUCLEOTIDE SEQUENCE [LARGE SCALE GENOMIC DNA]</scope>
    <source>
        <strain evidence="1 2">G143</strain>
    </source>
</reference>
<dbReference type="GO" id="GO:0004519">
    <property type="term" value="F:endonuclease activity"/>
    <property type="evidence" value="ECO:0007669"/>
    <property type="project" value="UniProtKB-KW"/>
</dbReference>
<accession>A0ABD7HHZ6</accession>
<keyword evidence="1" id="KW-0540">Nuclease</keyword>
<gene>
    <name evidence="1" type="ORF">D2E76_25130</name>
</gene>
<dbReference type="RefSeq" id="WP_100472487.1">
    <property type="nucleotide sequence ID" value="NZ_CP029076.1"/>
</dbReference>
<sequence>MSQPQSPAYFDPLSTEGLTNIICRRFETVHRWELKEDLPPFGGHGLYALYFVGAGGVYAPLSGTKVPLYVGQSVDVRSRLREHRRSINSSPLAVSNFAVGALLMPEVHVDLGEDGLRKGYLPIWNELLKGFGSHGQGHDRGNPPSKWDTFHPGRYAAAQPSNHDVQALHKQVTDEVARQSKLVPPWQVFFG</sequence>
<protein>
    <submittedName>
        <fullName evidence="1">Eco29kI family restriction endonuclease</fullName>
    </submittedName>
</protein>
<evidence type="ECO:0000313" key="1">
    <source>
        <dbReference type="EMBL" id="RIT29531.1"/>
    </source>
</evidence>
<keyword evidence="1" id="KW-0378">Hydrolase</keyword>
<proteinExistence type="predicted"/>
<keyword evidence="1" id="KW-0255">Endonuclease</keyword>
<dbReference type="Proteomes" id="UP000284557">
    <property type="component" value="Unassembled WGS sequence"/>
</dbReference>
<name>A0ABD7HHZ6_9MYCO</name>
<dbReference type="Pfam" id="PF09517">
    <property type="entry name" value="RE_Eco29kI"/>
    <property type="match status" value="1"/>
</dbReference>
<comment type="caution">
    <text evidence="1">The sequence shown here is derived from an EMBL/GenBank/DDBJ whole genome shotgun (WGS) entry which is preliminary data.</text>
</comment>